<feature type="transmembrane region" description="Helical" evidence="14">
    <location>
        <begin position="122"/>
        <end position="143"/>
    </location>
</feature>
<dbReference type="PANTHER" id="PTHR32523">
    <property type="entry name" value="PHYTOL KINASE 1, CHLOROPLASTIC"/>
    <property type="match status" value="1"/>
</dbReference>
<evidence type="ECO:0000313" key="15">
    <source>
        <dbReference type="EMBL" id="KAF6134318.1"/>
    </source>
</evidence>
<keyword evidence="7" id="KW-0418">Kinase</keyword>
<comment type="catalytic activity">
    <reaction evidence="13">
        <text>phytol + CTP = phytyl phosphate + CDP + H(+)</text>
        <dbReference type="Rhea" id="RHEA:38055"/>
        <dbReference type="ChEBI" id="CHEBI:15378"/>
        <dbReference type="ChEBI" id="CHEBI:17327"/>
        <dbReference type="ChEBI" id="CHEBI:37563"/>
        <dbReference type="ChEBI" id="CHEBI:58069"/>
        <dbReference type="ChEBI" id="CHEBI:75483"/>
        <dbReference type="EC" id="2.7.1.182"/>
    </reaction>
</comment>
<dbReference type="OrthoDB" id="5673at2759"/>
<sequence length="297" mass="32556">MSPRGATTTITALLSYTPSLHHSRNSNLLSISHHRRLPRKLHSIPSFSIPNVKTKRYNLASCKVSYALHFSAGTGMDSGALLQDMGATALVTVGAYGLVQVFDNLTKQRLIQQNSTSSEARYFAAFVPLLNCLRLVINGLSLIPPDEGLVKSVTREGNPKELLRGPLYYVLILILSAILFWRESPVGVISLAMMCGGDGFADIMGRRFGSVKLPHNKQKSVAGSMSMFLSGFVISTGMLYYYSVLGYFELDWGLTLERLAFVTLIATAIESLPTTNFVDDNISVPLSTMILSFMLFS</sequence>
<evidence type="ECO:0000256" key="14">
    <source>
        <dbReference type="SAM" id="Phobius"/>
    </source>
</evidence>
<dbReference type="EC" id="2.7.1.182" evidence="12"/>
<dbReference type="AlphaFoldDB" id="A0A7J7KVF7"/>
<dbReference type="Proteomes" id="UP000541444">
    <property type="component" value="Unassembled WGS sequence"/>
</dbReference>
<comment type="similarity">
    <text evidence="2">Belongs to the polyprenol kinase family.</text>
</comment>
<keyword evidence="8" id="KW-0809">Transit peptide</keyword>
<keyword evidence="6 14" id="KW-0812">Transmembrane</keyword>
<evidence type="ECO:0000256" key="6">
    <source>
        <dbReference type="ARBA" id="ARBA00022692"/>
    </source>
</evidence>
<dbReference type="EMBL" id="JACGCM010002866">
    <property type="protein sequence ID" value="KAF6134318.1"/>
    <property type="molecule type" value="Genomic_DNA"/>
</dbReference>
<evidence type="ECO:0000256" key="2">
    <source>
        <dbReference type="ARBA" id="ARBA00010794"/>
    </source>
</evidence>
<name>A0A7J7KVF7_9MAGN</name>
<feature type="transmembrane region" description="Helical" evidence="14">
    <location>
        <begin position="85"/>
        <end position="102"/>
    </location>
</feature>
<evidence type="ECO:0000256" key="5">
    <source>
        <dbReference type="ARBA" id="ARBA00022679"/>
    </source>
</evidence>
<dbReference type="GO" id="GO:0010276">
    <property type="term" value="F:phytol kinase activity"/>
    <property type="evidence" value="ECO:0007669"/>
    <property type="project" value="UniProtKB-EC"/>
</dbReference>
<keyword evidence="5" id="KW-0808">Transferase</keyword>
<comment type="caution">
    <text evidence="15">The sequence shown here is derived from an EMBL/GenBank/DDBJ whole genome shotgun (WGS) entry which is preliminary data.</text>
</comment>
<keyword evidence="9 14" id="KW-1133">Transmembrane helix</keyword>
<evidence type="ECO:0000256" key="13">
    <source>
        <dbReference type="ARBA" id="ARBA00048889"/>
    </source>
</evidence>
<evidence type="ECO:0000256" key="3">
    <source>
        <dbReference type="ARBA" id="ARBA00022528"/>
    </source>
</evidence>
<gene>
    <name evidence="15" type="ORF">GIB67_005710</name>
</gene>
<evidence type="ECO:0000256" key="7">
    <source>
        <dbReference type="ARBA" id="ARBA00022777"/>
    </source>
</evidence>
<evidence type="ECO:0000256" key="8">
    <source>
        <dbReference type="ARBA" id="ARBA00022946"/>
    </source>
</evidence>
<keyword evidence="3" id="KW-0150">Chloroplast</keyword>
<proteinExistence type="inferred from homology"/>
<dbReference type="PANTHER" id="PTHR32523:SF8">
    <property type="entry name" value="DOLICHOL KINASE"/>
    <property type="match status" value="1"/>
</dbReference>
<comment type="pathway">
    <text evidence="11">Cofactor biosynthesis; tocopherol biosynthesis.</text>
</comment>
<evidence type="ECO:0000256" key="9">
    <source>
        <dbReference type="ARBA" id="ARBA00022989"/>
    </source>
</evidence>
<protein>
    <recommendedName>
        <fullName evidence="12">phytol kinase</fullName>
        <ecNumber evidence="12">2.7.1.182</ecNumber>
    </recommendedName>
</protein>
<dbReference type="InterPro" id="IPR039606">
    <property type="entry name" value="Phytol/farnesol_kinase"/>
</dbReference>
<evidence type="ECO:0000256" key="11">
    <source>
        <dbReference type="ARBA" id="ARBA00024015"/>
    </source>
</evidence>
<evidence type="ECO:0000256" key="1">
    <source>
        <dbReference type="ARBA" id="ARBA00004508"/>
    </source>
</evidence>
<feature type="transmembrane region" description="Helical" evidence="14">
    <location>
        <begin position="163"/>
        <end position="181"/>
    </location>
</feature>
<organism evidence="15 16">
    <name type="scientific">Kingdonia uniflora</name>
    <dbReference type="NCBI Taxonomy" id="39325"/>
    <lineage>
        <taxon>Eukaryota</taxon>
        <taxon>Viridiplantae</taxon>
        <taxon>Streptophyta</taxon>
        <taxon>Embryophyta</taxon>
        <taxon>Tracheophyta</taxon>
        <taxon>Spermatophyta</taxon>
        <taxon>Magnoliopsida</taxon>
        <taxon>Ranunculales</taxon>
        <taxon>Circaeasteraceae</taxon>
        <taxon>Kingdonia</taxon>
    </lineage>
</organism>
<dbReference type="GO" id="GO:0010189">
    <property type="term" value="P:vitamin E biosynthetic process"/>
    <property type="evidence" value="ECO:0007669"/>
    <property type="project" value="TreeGrafter"/>
</dbReference>
<feature type="transmembrane region" description="Helical" evidence="14">
    <location>
        <begin position="221"/>
        <end position="242"/>
    </location>
</feature>
<dbReference type="GO" id="GO:0031969">
    <property type="term" value="C:chloroplast membrane"/>
    <property type="evidence" value="ECO:0007669"/>
    <property type="project" value="UniProtKB-SubCell"/>
</dbReference>
<evidence type="ECO:0000256" key="4">
    <source>
        <dbReference type="ARBA" id="ARBA00022640"/>
    </source>
</evidence>
<evidence type="ECO:0000256" key="12">
    <source>
        <dbReference type="ARBA" id="ARBA00039024"/>
    </source>
</evidence>
<comment type="subcellular location">
    <subcellularLocation>
        <location evidence="1">Plastid</location>
        <location evidence="1">Chloroplast membrane</location>
        <topology evidence="1">Multi-pass membrane protein</topology>
    </subcellularLocation>
</comment>
<reference evidence="15 16" key="1">
    <citation type="journal article" date="2020" name="IScience">
        <title>Genome Sequencing of the Endangered Kingdonia uniflora (Circaeasteraceae, Ranunculales) Reveals Potential Mechanisms of Evolutionary Specialization.</title>
        <authorList>
            <person name="Sun Y."/>
            <person name="Deng T."/>
            <person name="Zhang A."/>
            <person name="Moore M.J."/>
            <person name="Landis J.B."/>
            <person name="Lin N."/>
            <person name="Zhang H."/>
            <person name="Zhang X."/>
            <person name="Huang J."/>
            <person name="Zhang X."/>
            <person name="Sun H."/>
            <person name="Wang H."/>
        </authorList>
    </citation>
    <scope>NUCLEOTIDE SEQUENCE [LARGE SCALE GENOMIC DNA]</scope>
    <source>
        <strain evidence="15">TB1705</strain>
        <tissue evidence="15">Leaf</tissue>
    </source>
</reference>
<keyword evidence="16" id="KW-1185">Reference proteome</keyword>
<keyword evidence="10 14" id="KW-0472">Membrane</keyword>
<keyword evidence="4" id="KW-0934">Plastid</keyword>
<evidence type="ECO:0000313" key="16">
    <source>
        <dbReference type="Proteomes" id="UP000541444"/>
    </source>
</evidence>
<evidence type="ECO:0000256" key="10">
    <source>
        <dbReference type="ARBA" id="ARBA00023136"/>
    </source>
</evidence>
<accession>A0A7J7KVF7</accession>